<gene>
    <name evidence="1" type="ORF">SEMRO_390_G132970.1</name>
</gene>
<evidence type="ECO:0000313" key="1">
    <source>
        <dbReference type="EMBL" id="CAB9509461.1"/>
    </source>
</evidence>
<dbReference type="AlphaFoldDB" id="A0A9N8DZ29"/>
<proteinExistence type="predicted"/>
<dbReference type="OrthoDB" id="1434354at2759"/>
<evidence type="ECO:0008006" key="3">
    <source>
        <dbReference type="Google" id="ProtNLM"/>
    </source>
</evidence>
<organism evidence="1 2">
    <name type="scientific">Seminavis robusta</name>
    <dbReference type="NCBI Taxonomy" id="568900"/>
    <lineage>
        <taxon>Eukaryota</taxon>
        <taxon>Sar</taxon>
        <taxon>Stramenopiles</taxon>
        <taxon>Ochrophyta</taxon>
        <taxon>Bacillariophyta</taxon>
        <taxon>Bacillariophyceae</taxon>
        <taxon>Bacillariophycidae</taxon>
        <taxon>Naviculales</taxon>
        <taxon>Naviculaceae</taxon>
        <taxon>Seminavis</taxon>
    </lineage>
</organism>
<comment type="caution">
    <text evidence="1">The sequence shown here is derived from an EMBL/GenBank/DDBJ whole genome shotgun (WGS) entry which is preliminary data.</text>
</comment>
<keyword evidence="2" id="KW-1185">Reference proteome</keyword>
<dbReference type="EMBL" id="CAICTM010000389">
    <property type="protein sequence ID" value="CAB9509461.1"/>
    <property type="molecule type" value="Genomic_DNA"/>
</dbReference>
<evidence type="ECO:0000313" key="2">
    <source>
        <dbReference type="Proteomes" id="UP001153069"/>
    </source>
</evidence>
<name>A0A9N8DZ29_9STRA</name>
<accession>A0A9N8DZ29</accession>
<sequence>MMPRLILSFAYHRPSGGYVLVGDLQGYDQALLRTDDGWRKHICGTYYMLQAFNSDFASIRRGITIIVECDGITAAANLDFNVSKRLCTDIYAVYPFVTRQLKYFHGGLLSNLLLSFCRPLLPKSVHSKFQTGCVFSGGRLDSFFALPDMETSNQQTIRQMQESAQKRYVMAAAFRL</sequence>
<reference evidence="1" key="1">
    <citation type="submission" date="2020-06" db="EMBL/GenBank/DDBJ databases">
        <authorList>
            <consortium name="Plant Systems Biology data submission"/>
        </authorList>
    </citation>
    <scope>NUCLEOTIDE SEQUENCE</scope>
    <source>
        <strain evidence="1">D6</strain>
    </source>
</reference>
<dbReference type="Proteomes" id="UP001153069">
    <property type="component" value="Unassembled WGS sequence"/>
</dbReference>
<protein>
    <recommendedName>
        <fullName evidence="3">CRAL-TRIO domain-containing protein</fullName>
    </recommendedName>
</protein>